<organism evidence="7 8">
    <name type="scientific">Pantoea dispersa</name>
    <dbReference type="NCBI Taxonomy" id="59814"/>
    <lineage>
        <taxon>Bacteria</taxon>
        <taxon>Pseudomonadati</taxon>
        <taxon>Pseudomonadota</taxon>
        <taxon>Gammaproteobacteria</taxon>
        <taxon>Enterobacterales</taxon>
        <taxon>Erwiniaceae</taxon>
        <taxon>Pantoea</taxon>
    </lineage>
</organism>
<comment type="caution">
    <text evidence="7">The sequence shown here is derived from an EMBL/GenBank/DDBJ whole genome shotgun (WGS) entry which is preliminary data.</text>
</comment>
<evidence type="ECO:0000256" key="5">
    <source>
        <dbReference type="PROSITE-ProRule" id="PRU00335"/>
    </source>
</evidence>
<gene>
    <name evidence="7" type="ORF">SA3R_11705</name>
</gene>
<dbReference type="InterPro" id="IPR009057">
    <property type="entry name" value="Homeodomain-like_sf"/>
</dbReference>
<dbReference type="PANTHER" id="PTHR47506">
    <property type="entry name" value="TRANSCRIPTIONAL REGULATORY PROTEIN"/>
    <property type="match status" value="1"/>
</dbReference>
<dbReference type="SUPFAM" id="SSF46689">
    <property type="entry name" value="Homeodomain-like"/>
    <property type="match status" value="1"/>
</dbReference>
<feature type="domain" description="HTH tetR-type" evidence="6">
    <location>
        <begin position="6"/>
        <end position="66"/>
    </location>
</feature>
<dbReference type="PANTHER" id="PTHR47506:SF6">
    <property type="entry name" value="HTH-TYPE TRANSCRIPTIONAL REPRESSOR NEMR"/>
    <property type="match status" value="1"/>
</dbReference>
<dbReference type="Gene3D" id="1.10.357.10">
    <property type="entry name" value="Tetracycline Repressor, domain 2"/>
    <property type="match status" value="1"/>
</dbReference>
<dbReference type="PRINTS" id="PR00455">
    <property type="entry name" value="HTHTETR"/>
</dbReference>
<proteinExistence type="predicted"/>
<sequence length="193" mass="22109">MNVKKETVKKNIILAALQLFRERGFNNVSTRDLTNTLGISRSHIYHYFKNWDALRLDSIAFMLDEDVAAFSVESEKRDDSQHDVFFRALVDYLLPDGPASHWLIYLELWPLAARDTQYEQLLLSSTQTWTAIIRQGLSGQAFGHLSEAGKDEVARNLHALIDGYSSALILNYSADKRTHFFLEIMAALQKLCR</sequence>
<evidence type="ECO:0000256" key="4">
    <source>
        <dbReference type="ARBA" id="ARBA00023163"/>
    </source>
</evidence>
<evidence type="ECO:0000256" key="3">
    <source>
        <dbReference type="ARBA" id="ARBA00023125"/>
    </source>
</evidence>
<reference evidence="7 8" key="1">
    <citation type="journal article" date="2016" name="Front. Microbiol.">
        <title>Genomic Resource of Rice Seed Associated Bacteria.</title>
        <authorList>
            <person name="Midha S."/>
            <person name="Bansal K."/>
            <person name="Sharma S."/>
            <person name="Kumar N."/>
            <person name="Patil P.P."/>
            <person name="Chaudhry V."/>
            <person name="Patil P.B."/>
        </authorList>
    </citation>
    <scope>NUCLEOTIDE SEQUENCE [LARGE SCALE GENOMIC DNA]</scope>
    <source>
        <strain evidence="7 8">SA3</strain>
    </source>
</reference>
<keyword evidence="3 5" id="KW-0238">DNA-binding</keyword>
<dbReference type="EMBL" id="LDSE01000022">
    <property type="protein sequence ID" value="KTS67347.1"/>
    <property type="molecule type" value="Genomic_DNA"/>
</dbReference>
<dbReference type="InterPro" id="IPR039538">
    <property type="entry name" value="BetI_C"/>
</dbReference>
<dbReference type="Proteomes" id="UP000071979">
    <property type="component" value="Unassembled WGS sequence"/>
</dbReference>
<name>A0A8E1V7U7_9GAMM</name>
<keyword evidence="1" id="KW-0678">Repressor</keyword>
<keyword evidence="4" id="KW-0804">Transcription</keyword>
<evidence type="ECO:0000313" key="8">
    <source>
        <dbReference type="Proteomes" id="UP000071979"/>
    </source>
</evidence>
<dbReference type="SUPFAM" id="SSF48498">
    <property type="entry name" value="Tetracyclin repressor-like, C-terminal domain"/>
    <property type="match status" value="1"/>
</dbReference>
<feature type="DNA-binding region" description="H-T-H motif" evidence="5">
    <location>
        <begin position="29"/>
        <end position="48"/>
    </location>
</feature>
<dbReference type="InterPro" id="IPR001647">
    <property type="entry name" value="HTH_TetR"/>
</dbReference>
<evidence type="ECO:0000256" key="2">
    <source>
        <dbReference type="ARBA" id="ARBA00023015"/>
    </source>
</evidence>
<evidence type="ECO:0000313" key="7">
    <source>
        <dbReference type="EMBL" id="KTS67347.1"/>
    </source>
</evidence>
<protein>
    <recommendedName>
        <fullName evidence="6">HTH tetR-type domain-containing protein</fullName>
    </recommendedName>
</protein>
<keyword evidence="2" id="KW-0805">Transcription regulation</keyword>
<dbReference type="AlphaFoldDB" id="A0A8E1V7U7"/>
<dbReference type="PROSITE" id="PS50977">
    <property type="entry name" value="HTH_TETR_2"/>
    <property type="match status" value="1"/>
</dbReference>
<dbReference type="GO" id="GO:0003677">
    <property type="term" value="F:DNA binding"/>
    <property type="evidence" value="ECO:0007669"/>
    <property type="project" value="UniProtKB-UniRule"/>
</dbReference>
<dbReference type="Pfam" id="PF13977">
    <property type="entry name" value="TetR_C_6"/>
    <property type="match status" value="1"/>
</dbReference>
<evidence type="ECO:0000259" key="6">
    <source>
        <dbReference type="PROSITE" id="PS50977"/>
    </source>
</evidence>
<accession>A0A8E1V7U7</accession>
<dbReference type="InterPro" id="IPR036271">
    <property type="entry name" value="Tet_transcr_reg_TetR-rel_C_sf"/>
</dbReference>
<dbReference type="Pfam" id="PF00440">
    <property type="entry name" value="TetR_N"/>
    <property type="match status" value="1"/>
</dbReference>
<evidence type="ECO:0000256" key="1">
    <source>
        <dbReference type="ARBA" id="ARBA00022491"/>
    </source>
</evidence>